<dbReference type="AlphaFoldDB" id="X1PQ22"/>
<organism evidence="2">
    <name type="scientific">marine sediment metagenome</name>
    <dbReference type="NCBI Taxonomy" id="412755"/>
    <lineage>
        <taxon>unclassified sequences</taxon>
        <taxon>metagenomes</taxon>
        <taxon>ecological metagenomes</taxon>
    </lineage>
</organism>
<protein>
    <submittedName>
        <fullName evidence="2">Uncharacterized protein</fullName>
    </submittedName>
</protein>
<reference evidence="2" key="1">
    <citation type="journal article" date="2014" name="Front. Microbiol.">
        <title>High frequency of phylogenetically diverse reductive dehalogenase-homologous genes in deep subseafloor sedimentary metagenomes.</title>
        <authorList>
            <person name="Kawai M."/>
            <person name="Futagami T."/>
            <person name="Toyoda A."/>
            <person name="Takaki Y."/>
            <person name="Nishi S."/>
            <person name="Hori S."/>
            <person name="Arai W."/>
            <person name="Tsubouchi T."/>
            <person name="Morono Y."/>
            <person name="Uchiyama I."/>
            <person name="Ito T."/>
            <person name="Fujiyama A."/>
            <person name="Inagaki F."/>
            <person name="Takami H."/>
        </authorList>
    </citation>
    <scope>NUCLEOTIDE SEQUENCE</scope>
    <source>
        <strain evidence="2">Expedition CK06-06</strain>
    </source>
</reference>
<sequence>IENVHPGQPTPPPERKEVPWGWIALGGGLLGLGIIISARR</sequence>
<evidence type="ECO:0000256" key="1">
    <source>
        <dbReference type="SAM" id="Phobius"/>
    </source>
</evidence>
<keyword evidence="1" id="KW-0472">Membrane</keyword>
<dbReference type="EMBL" id="BARV01032237">
    <property type="protein sequence ID" value="GAI32954.1"/>
    <property type="molecule type" value="Genomic_DNA"/>
</dbReference>
<comment type="caution">
    <text evidence="2">The sequence shown here is derived from an EMBL/GenBank/DDBJ whole genome shotgun (WGS) entry which is preliminary data.</text>
</comment>
<name>X1PQ22_9ZZZZ</name>
<gene>
    <name evidence="2" type="ORF">S06H3_50872</name>
</gene>
<feature type="transmembrane region" description="Helical" evidence="1">
    <location>
        <begin position="20"/>
        <end position="38"/>
    </location>
</feature>
<feature type="non-terminal residue" evidence="2">
    <location>
        <position position="1"/>
    </location>
</feature>
<keyword evidence="1" id="KW-0812">Transmembrane</keyword>
<keyword evidence="1" id="KW-1133">Transmembrane helix</keyword>
<proteinExistence type="predicted"/>
<evidence type="ECO:0000313" key="2">
    <source>
        <dbReference type="EMBL" id="GAI32954.1"/>
    </source>
</evidence>
<accession>X1PQ22</accession>